<dbReference type="InterPro" id="IPR027463">
    <property type="entry name" value="AcrB_DN_DC_subdom"/>
</dbReference>
<keyword evidence="1" id="KW-0472">Membrane</keyword>
<evidence type="ECO:0000313" key="2">
    <source>
        <dbReference type="EMBL" id="EHP50707.1"/>
    </source>
</evidence>
<dbReference type="PANTHER" id="PTHR32063:SF18">
    <property type="entry name" value="CATION EFFLUX SYSTEM PROTEIN"/>
    <property type="match status" value="1"/>
</dbReference>
<keyword evidence="1" id="KW-0812">Transmembrane</keyword>
<accession>H1DDR0</accession>
<keyword evidence="3" id="KW-1185">Reference proteome</keyword>
<dbReference type="AlphaFoldDB" id="H1DDR0"/>
<dbReference type="Proteomes" id="UP000004892">
    <property type="component" value="Unassembled WGS sequence"/>
</dbReference>
<dbReference type="STRING" id="742817.HMPREF9449_00396"/>
<dbReference type="Gene3D" id="3.30.70.1430">
    <property type="entry name" value="Multidrug efflux transporter AcrB pore domain"/>
    <property type="match status" value="2"/>
</dbReference>
<feature type="transmembrane region" description="Helical" evidence="1">
    <location>
        <begin position="523"/>
        <end position="543"/>
    </location>
</feature>
<keyword evidence="1" id="KW-1133">Transmembrane helix</keyword>
<feature type="transmembrane region" description="Helical" evidence="1">
    <location>
        <begin position="391"/>
        <end position="413"/>
    </location>
</feature>
<reference evidence="2 3" key="1">
    <citation type="submission" date="2012-01" db="EMBL/GenBank/DDBJ databases">
        <title>The Genome Sequence of Odoribacter laneus YIT 12061.</title>
        <authorList>
            <consortium name="The Broad Institute Genome Sequencing Platform"/>
            <person name="Earl A."/>
            <person name="Ward D."/>
            <person name="Feldgarden M."/>
            <person name="Gevers D."/>
            <person name="Morotomi M."/>
            <person name="Young S.K."/>
            <person name="Zeng Q."/>
            <person name="Gargeya S."/>
            <person name="Fitzgerald M."/>
            <person name="Haas B."/>
            <person name="Abouelleil A."/>
            <person name="Alvarado L."/>
            <person name="Arachchi H.M."/>
            <person name="Berlin A."/>
            <person name="Chapman S.B."/>
            <person name="Gearin G."/>
            <person name="Goldberg J."/>
            <person name="Griggs A."/>
            <person name="Gujja S."/>
            <person name="Hansen M."/>
            <person name="Heiman D."/>
            <person name="Howarth C."/>
            <person name="Larimer J."/>
            <person name="Lui A."/>
            <person name="MacDonald P.J.P."/>
            <person name="McCowen C."/>
            <person name="Montmayeur A."/>
            <person name="Murphy C."/>
            <person name="Neiman D."/>
            <person name="Pearson M."/>
            <person name="Priest M."/>
            <person name="Roberts A."/>
            <person name="Saif S."/>
            <person name="Shea T."/>
            <person name="Sisk P."/>
            <person name="Stolte C."/>
            <person name="Sykes S."/>
            <person name="Wortman J."/>
            <person name="Nusbaum C."/>
            <person name="Birren B."/>
        </authorList>
    </citation>
    <scope>NUCLEOTIDE SEQUENCE [LARGE SCALE GENOMIC DNA]</scope>
    <source>
        <strain evidence="2 3">YIT 12061</strain>
    </source>
</reference>
<dbReference type="GO" id="GO:0042910">
    <property type="term" value="F:xenobiotic transmembrane transporter activity"/>
    <property type="evidence" value="ECO:0007669"/>
    <property type="project" value="TreeGrafter"/>
</dbReference>
<feature type="transmembrane region" description="Helical" evidence="1">
    <location>
        <begin position="980"/>
        <end position="1007"/>
    </location>
</feature>
<dbReference type="eggNOG" id="COG0841">
    <property type="taxonomic scope" value="Bacteria"/>
</dbReference>
<evidence type="ECO:0000313" key="3">
    <source>
        <dbReference type="Proteomes" id="UP000004892"/>
    </source>
</evidence>
<feature type="transmembrane region" description="Helical" evidence="1">
    <location>
        <begin position="883"/>
        <end position="903"/>
    </location>
</feature>
<dbReference type="PATRIC" id="fig|742817.3.peg.422"/>
<dbReference type="InterPro" id="IPR001036">
    <property type="entry name" value="Acrflvin-R"/>
</dbReference>
<dbReference type="Gene3D" id="3.30.70.1320">
    <property type="entry name" value="Multidrug efflux transporter AcrB pore domain like"/>
    <property type="match status" value="1"/>
</dbReference>
<dbReference type="HOGENOM" id="CLU_002755_1_2_10"/>
<dbReference type="Gene3D" id="3.30.2090.10">
    <property type="entry name" value="Multidrug efflux transporter AcrB TolC docking domain, DN and DC subdomains"/>
    <property type="match status" value="2"/>
</dbReference>
<proteinExistence type="predicted"/>
<feature type="transmembrane region" description="Helical" evidence="1">
    <location>
        <begin position="860"/>
        <end position="876"/>
    </location>
</feature>
<protein>
    <recommendedName>
        <fullName evidence="4">Hydrophobe/amphiphile efflux-1 (HAE1) family RND transporter</fullName>
    </recommendedName>
</protein>
<feature type="transmembrane region" description="Helical" evidence="1">
    <location>
        <begin position="367"/>
        <end position="385"/>
    </location>
</feature>
<name>H1DDR0_9BACT</name>
<organism evidence="2 3">
    <name type="scientific">Odoribacter laneus YIT 12061</name>
    <dbReference type="NCBI Taxonomy" id="742817"/>
    <lineage>
        <taxon>Bacteria</taxon>
        <taxon>Pseudomonadati</taxon>
        <taxon>Bacteroidota</taxon>
        <taxon>Bacteroidia</taxon>
        <taxon>Bacteroidales</taxon>
        <taxon>Odoribacteraceae</taxon>
        <taxon>Odoribacter</taxon>
    </lineage>
</organism>
<dbReference type="GO" id="GO:0005886">
    <property type="term" value="C:plasma membrane"/>
    <property type="evidence" value="ECO:0007669"/>
    <property type="project" value="TreeGrafter"/>
</dbReference>
<feature type="transmembrane region" description="Helical" evidence="1">
    <location>
        <begin position="434"/>
        <end position="454"/>
    </location>
</feature>
<comment type="caution">
    <text evidence="2">The sequence shown here is derived from an EMBL/GenBank/DDBJ whole genome shotgun (WGS) entry which is preliminary data.</text>
</comment>
<dbReference type="PANTHER" id="PTHR32063">
    <property type="match status" value="1"/>
</dbReference>
<dbReference type="SUPFAM" id="SSF82693">
    <property type="entry name" value="Multidrug efflux transporter AcrB pore domain, PN1, PN2, PC1 and PC2 subdomains"/>
    <property type="match status" value="2"/>
</dbReference>
<dbReference type="Gene3D" id="3.30.70.1440">
    <property type="entry name" value="Multidrug efflux transporter AcrB pore domain"/>
    <property type="match status" value="1"/>
</dbReference>
<feature type="transmembrane region" description="Helical" evidence="1">
    <location>
        <begin position="460"/>
        <end position="480"/>
    </location>
</feature>
<evidence type="ECO:0000256" key="1">
    <source>
        <dbReference type="SAM" id="Phobius"/>
    </source>
</evidence>
<feature type="transmembrane region" description="Helical" evidence="1">
    <location>
        <begin position="12"/>
        <end position="30"/>
    </location>
</feature>
<feature type="transmembrane region" description="Helical" evidence="1">
    <location>
        <begin position="909"/>
        <end position="934"/>
    </location>
</feature>
<dbReference type="GeneID" id="98068050"/>
<gene>
    <name evidence="2" type="ORF">HMPREF9449_00396</name>
</gene>
<sequence length="1014" mass="112569">MNLPKYSLEHTKVIYFFLAIMLIGGIISFFKLPKKEDAPFVIKQAVLITQYPGATSREVEKLVTEPIEREIQSMSEVKQIKSESYFGLSKITIELKPTIKGVRMPVKWDELRRKVLNIQSKLPQGASSITVNDDFGDVYGIYYALTIEEGFSYKELRDWAQKIKTELTPIEGVQKVQLFGEQTEVVNVLFSVPKLSALGIDPNTIAQVLQTQNLQVNTGEINAGSYQLKVLADGTYKSLDDIRNQLIITKGGNEVRLGDIAAVERGYLDPPSNLMRVDGKKAIGIGVASGAEDDVVAVGNLVAERLQEIKKLIPVGMDLVSIYPENIIAQEANNGFILNLIESLLIVIAIIFIVMGARAGMLIGSSLLFSVTGTLLIMLFLGVGLNRTSLAAFIIAMGMLVDNAIVVTDNAQIGIKKGMHRFQALIMGATLPQWGLLGATFIAVCSFLPMFLAPDSMAEIVKPLFIVLAVSLGLSWVLALTQTTTFGNFILKENTSAVATDPYDTKLYHKFERMLTKLIHHRYITLFSVIGILIFSLVVMALMPQSFFPLMNKPYMRADLIFPNGYGIRDVEQNVFQIEEYLKQNPKVKSFSVTMGGSPIRYYLASSSFGPLPNFANVLVETHDPKDSPAMEEEFYNYMLKNYPNVLTRSSLFMLSPVPDATIEIGFIGENADTLIALTERAKEIARKCDLVMEVRSSWGTPVPVWKPMFSQEKGLRLGITRQQVAYSLKAATNGIALGEYREGDLFMPILMKVADENAIHPQDIRTLPVFSSKGKSVKVEQVTDDFKLEYDYDVIKRYNRERCLMMQCEPKRGANAIAAFKQVLSAVKAEVKVPEGYKMKYFGDQDQHDTSMAALGKNIPLMFLLIYLTLLLLFPQNYRSPVVIMLMLPLIFIGVVWGLIGFGKSMDFFAMLGMLGLIGMNIKNAIVLVDQIGMDMNSGITPLQAVIQATKSRIVPVTMASGTTILGMLPLLWDAMFAGMAATIMGGLFVATMLTLFVLPVTYCIFYKIRSDR</sequence>
<dbReference type="SUPFAM" id="SSF82866">
    <property type="entry name" value="Multidrug efflux transporter AcrB transmembrane domain"/>
    <property type="match status" value="2"/>
</dbReference>
<evidence type="ECO:0008006" key="4">
    <source>
        <dbReference type="Google" id="ProtNLM"/>
    </source>
</evidence>
<dbReference type="PRINTS" id="PR00702">
    <property type="entry name" value="ACRIFLAVINRP"/>
</dbReference>
<feature type="transmembrane region" description="Helical" evidence="1">
    <location>
        <begin position="336"/>
        <end position="355"/>
    </location>
</feature>
<dbReference type="RefSeq" id="WP_009135550.1">
    <property type="nucleotide sequence ID" value="NZ_JH594596.1"/>
</dbReference>
<dbReference type="Pfam" id="PF00873">
    <property type="entry name" value="ACR_tran"/>
    <property type="match status" value="1"/>
</dbReference>
<dbReference type="SUPFAM" id="SSF82714">
    <property type="entry name" value="Multidrug efflux transporter AcrB TolC docking domain, DN and DC subdomains"/>
    <property type="match status" value="2"/>
</dbReference>
<dbReference type="EMBL" id="ADMC01000005">
    <property type="protein sequence ID" value="EHP50707.1"/>
    <property type="molecule type" value="Genomic_DNA"/>
</dbReference>
<dbReference type="Gene3D" id="1.20.1640.10">
    <property type="entry name" value="Multidrug efflux transporter AcrB transmembrane domain"/>
    <property type="match status" value="2"/>
</dbReference>
<feature type="transmembrane region" description="Helical" evidence="1">
    <location>
        <begin position="955"/>
        <end position="974"/>
    </location>
</feature>